<name>A0AA88BBT6_9BRAD</name>
<organism evidence="1 2">
    <name type="scientific">Bradyrhizobium guangdongense</name>
    <dbReference type="NCBI Taxonomy" id="1325090"/>
    <lineage>
        <taxon>Bacteria</taxon>
        <taxon>Pseudomonadati</taxon>
        <taxon>Pseudomonadota</taxon>
        <taxon>Alphaproteobacteria</taxon>
        <taxon>Hyphomicrobiales</taxon>
        <taxon>Nitrobacteraceae</taxon>
        <taxon>Bradyrhizobium</taxon>
    </lineage>
</organism>
<gene>
    <name evidence="1" type="ORF">GCM10010987_67380</name>
</gene>
<accession>A0AA88BBT6</accession>
<proteinExistence type="predicted"/>
<reference evidence="1" key="1">
    <citation type="journal article" date="2014" name="Int. J. Syst. Evol. Microbiol.">
        <title>Complete genome sequence of Corynebacterium casei LMG S-19264T (=DSM 44701T), isolated from a smear-ripened cheese.</title>
        <authorList>
            <consortium name="US DOE Joint Genome Institute (JGI-PGF)"/>
            <person name="Walter F."/>
            <person name="Albersmeier A."/>
            <person name="Kalinowski J."/>
            <person name="Ruckert C."/>
        </authorList>
    </citation>
    <scope>NUCLEOTIDE SEQUENCE</scope>
    <source>
        <strain evidence="1">CGMCC 1.15034</strain>
    </source>
</reference>
<dbReference type="EMBL" id="BMHC01000023">
    <property type="protein sequence ID" value="GGI32026.1"/>
    <property type="molecule type" value="Genomic_DNA"/>
</dbReference>
<protein>
    <submittedName>
        <fullName evidence="1">Uncharacterized protein</fullName>
    </submittedName>
</protein>
<reference evidence="1" key="2">
    <citation type="submission" date="2022-12" db="EMBL/GenBank/DDBJ databases">
        <authorList>
            <person name="Sun Q."/>
            <person name="Zhou Y."/>
        </authorList>
    </citation>
    <scope>NUCLEOTIDE SEQUENCE</scope>
    <source>
        <strain evidence="1">CGMCC 1.15034</strain>
    </source>
</reference>
<evidence type="ECO:0000313" key="1">
    <source>
        <dbReference type="EMBL" id="GGI32026.1"/>
    </source>
</evidence>
<dbReference type="Proteomes" id="UP000625079">
    <property type="component" value="Unassembled WGS sequence"/>
</dbReference>
<dbReference type="AlphaFoldDB" id="A0AA88BBT6"/>
<comment type="caution">
    <text evidence="1">The sequence shown here is derived from an EMBL/GenBank/DDBJ whole genome shotgun (WGS) entry which is preliminary data.</text>
</comment>
<sequence length="83" mass="8877">MVSNGISKSDGGGNSAYLQMGAWYDQKTRHIHLTIPGTGWFHTTVTDDPKSVRGNPNLYAKLARALKEAGVPGPDFDASEASD</sequence>
<evidence type="ECO:0000313" key="2">
    <source>
        <dbReference type="Proteomes" id="UP000625079"/>
    </source>
</evidence>